<evidence type="ECO:0000256" key="4">
    <source>
        <dbReference type="ARBA" id="ARBA00022771"/>
    </source>
</evidence>
<dbReference type="Proteomes" id="UP000595437">
    <property type="component" value="Chromosome 4"/>
</dbReference>
<dbReference type="SUPFAM" id="SSF57667">
    <property type="entry name" value="beta-beta-alpha zinc fingers"/>
    <property type="match status" value="4"/>
</dbReference>
<feature type="region of interest" description="Disordered" evidence="8">
    <location>
        <begin position="676"/>
        <end position="702"/>
    </location>
</feature>
<dbReference type="InterPro" id="IPR013087">
    <property type="entry name" value="Znf_C2H2_type"/>
</dbReference>
<feature type="domain" description="C2H2-type" evidence="9">
    <location>
        <begin position="542"/>
        <end position="570"/>
    </location>
</feature>
<dbReference type="PANTHER" id="PTHR24394:SF44">
    <property type="entry name" value="ZINC FINGER PROTEIN 271-LIKE"/>
    <property type="match status" value="1"/>
</dbReference>
<feature type="region of interest" description="Disordered" evidence="8">
    <location>
        <begin position="609"/>
        <end position="633"/>
    </location>
</feature>
<dbReference type="EMBL" id="CP045893">
    <property type="protein sequence ID" value="QQP54268.1"/>
    <property type="molecule type" value="Genomic_DNA"/>
</dbReference>
<name>A0A7T8KE61_CALRO</name>
<feature type="non-terminal residue" evidence="10">
    <location>
        <position position="702"/>
    </location>
</feature>
<evidence type="ECO:0000313" key="10">
    <source>
        <dbReference type="EMBL" id="QQP54268.1"/>
    </source>
</evidence>
<feature type="domain" description="C2H2-type" evidence="9">
    <location>
        <begin position="413"/>
        <end position="437"/>
    </location>
</feature>
<keyword evidence="4 7" id="KW-0863">Zinc-finger</keyword>
<dbReference type="InterPro" id="IPR036236">
    <property type="entry name" value="Znf_C2H2_sf"/>
</dbReference>
<keyword evidence="5" id="KW-0862">Zinc</keyword>
<evidence type="ECO:0000256" key="2">
    <source>
        <dbReference type="ARBA" id="ARBA00022723"/>
    </source>
</evidence>
<feature type="compositionally biased region" description="Acidic residues" evidence="8">
    <location>
        <begin position="693"/>
        <end position="702"/>
    </location>
</feature>
<sequence length="702" mass="79092">MWKRSPPPKEQGHMYTEECSFDDGVPFFLFQKEVRRKKRSPTSTHVATLTFVLSLGVGVPKLSLDSPLSLTMSSEFNFACSKCPRTFKLEEFYEKHKKVHELKRQHVCNLCGFVYGAAKGLEGHLKTHVAPSTASKVEEVPVLGMMTTATAASPQGNGTGNYRVYGDKGAYQNGIGYYVCELCSPHAYPWAFIQHKCDVCGFVYGKKDYLLEHSRLHTISCDICGLLFNKASKLKDHLKVHKNVSMDGSKNESVPFRCHVCQDVYAEASELRAHLETAEHGSPTKSGSSPSYEKAGFTRHYNLKMHLYKVHGKETVENNFSAEELAEQGLSSDSGERPPVTYAPNPFHMETSIMNHLESTHGAVLPVCRVCEDKFSDLTELKEHIESFHSSKHRRPGPASRTNASPLSRNASCQCPECGLIFSDRFALIEHAKSTYHRIPHCELCTKDFPNLADLELHQKIKHPNVNKRLQNLHEMNVDDEGKCSLSVVLSMSSSPVSSIVNASTPLDVSPSKQQQQLRWLYAFPKTNINVHLRTHSGDRPYTCVLCLNKFRQKAHLMKHFKCAHHQKMPPFACQFCGDQSFTSSNDLYRHITDAHKAETDLIASSIQRNQGEEEGENQAVEEGEAISQKDFEEEEEVQYAPIMEDFYFEDMIVHPCYVVIPYVSDEEIEAACSISQQDELDEDQGQLTIDEGSYEENTTEA</sequence>
<evidence type="ECO:0000256" key="8">
    <source>
        <dbReference type="SAM" id="MobiDB-lite"/>
    </source>
</evidence>
<keyword evidence="6" id="KW-0539">Nucleus</keyword>
<feature type="domain" description="C2H2-type" evidence="9">
    <location>
        <begin position="78"/>
        <end position="105"/>
    </location>
</feature>
<dbReference type="GO" id="GO:0000981">
    <property type="term" value="F:DNA-binding transcription factor activity, RNA polymerase II-specific"/>
    <property type="evidence" value="ECO:0007669"/>
    <property type="project" value="TreeGrafter"/>
</dbReference>
<evidence type="ECO:0000256" key="3">
    <source>
        <dbReference type="ARBA" id="ARBA00022737"/>
    </source>
</evidence>
<feature type="compositionally biased region" description="Polar residues" evidence="8">
    <location>
        <begin position="400"/>
        <end position="411"/>
    </location>
</feature>
<evidence type="ECO:0000313" key="11">
    <source>
        <dbReference type="Proteomes" id="UP000595437"/>
    </source>
</evidence>
<keyword evidence="11" id="KW-1185">Reference proteome</keyword>
<keyword evidence="3" id="KW-0677">Repeat</keyword>
<reference evidence="11" key="1">
    <citation type="submission" date="2021-01" db="EMBL/GenBank/DDBJ databases">
        <title>Caligus Genome Assembly.</title>
        <authorList>
            <person name="Gallardo-Escarate C."/>
        </authorList>
    </citation>
    <scope>NUCLEOTIDE SEQUENCE [LARGE SCALE GENOMIC DNA]</scope>
</reference>
<evidence type="ECO:0000256" key="6">
    <source>
        <dbReference type="ARBA" id="ARBA00023242"/>
    </source>
</evidence>
<dbReference type="Gene3D" id="3.30.160.60">
    <property type="entry name" value="Classic Zinc Finger"/>
    <property type="match status" value="5"/>
</dbReference>
<dbReference type="PROSITE" id="PS00028">
    <property type="entry name" value="ZINC_FINGER_C2H2_1"/>
    <property type="match status" value="8"/>
</dbReference>
<dbReference type="GO" id="GO:0005634">
    <property type="term" value="C:nucleus"/>
    <property type="evidence" value="ECO:0007669"/>
    <property type="project" value="UniProtKB-SubCell"/>
</dbReference>
<organism evidence="10 11">
    <name type="scientific">Caligus rogercresseyi</name>
    <name type="common">Sea louse</name>
    <dbReference type="NCBI Taxonomy" id="217165"/>
    <lineage>
        <taxon>Eukaryota</taxon>
        <taxon>Metazoa</taxon>
        <taxon>Ecdysozoa</taxon>
        <taxon>Arthropoda</taxon>
        <taxon>Crustacea</taxon>
        <taxon>Multicrustacea</taxon>
        <taxon>Hexanauplia</taxon>
        <taxon>Copepoda</taxon>
        <taxon>Siphonostomatoida</taxon>
        <taxon>Caligidae</taxon>
        <taxon>Caligus</taxon>
    </lineage>
</organism>
<evidence type="ECO:0000256" key="1">
    <source>
        <dbReference type="ARBA" id="ARBA00004123"/>
    </source>
</evidence>
<feature type="domain" description="C2H2-type" evidence="9">
    <location>
        <begin position="195"/>
        <end position="218"/>
    </location>
</feature>
<feature type="compositionally biased region" description="Acidic residues" evidence="8">
    <location>
        <begin position="613"/>
        <end position="625"/>
    </location>
</feature>
<feature type="domain" description="C2H2-type" evidence="9">
    <location>
        <begin position="366"/>
        <end position="394"/>
    </location>
</feature>
<evidence type="ECO:0000259" key="9">
    <source>
        <dbReference type="PROSITE" id="PS50157"/>
    </source>
</evidence>
<feature type="domain" description="C2H2-type" evidence="9">
    <location>
        <begin position="219"/>
        <end position="246"/>
    </location>
</feature>
<keyword evidence="2" id="KW-0479">Metal-binding</keyword>
<dbReference type="OrthoDB" id="8922241at2759"/>
<gene>
    <name evidence="10" type="ORF">FKW44_007046</name>
</gene>
<feature type="region of interest" description="Disordered" evidence="8">
    <location>
        <begin position="387"/>
        <end position="411"/>
    </location>
</feature>
<dbReference type="AlphaFoldDB" id="A0A7T8KE61"/>
<evidence type="ECO:0000256" key="5">
    <source>
        <dbReference type="ARBA" id="ARBA00022833"/>
    </source>
</evidence>
<dbReference type="PROSITE" id="PS50157">
    <property type="entry name" value="ZINC_FINGER_C2H2_2"/>
    <property type="match status" value="6"/>
</dbReference>
<proteinExistence type="predicted"/>
<accession>A0A7T8KE61</accession>
<dbReference type="SMART" id="SM00355">
    <property type="entry name" value="ZnF_C2H2"/>
    <property type="match status" value="10"/>
</dbReference>
<dbReference type="PANTHER" id="PTHR24394">
    <property type="entry name" value="ZINC FINGER PROTEIN"/>
    <property type="match status" value="1"/>
</dbReference>
<dbReference type="GO" id="GO:0008270">
    <property type="term" value="F:zinc ion binding"/>
    <property type="evidence" value="ECO:0007669"/>
    <property type="project" value="UniProtKB-KW"/>
</dbReference>
<protein>
    <recommendedName>
        <fullName evidence="9">C2H2-type domain-containing protein</fullName>
    </recommendedName>
</protein>
<evidence type="ECO:0000256" key="7">
    <source>
        <dbReference type="PROSITE-ProRule" id="PRU00042"/>
    </source>
</evidence>
<comment type="subcellular location">
    <subcellularLocation>
        <location evidence="1">Nucleus</location>
    </subcellularLocation>
</comment>